<dbReference type="SUPFAM" id="SSF52743">
    <property type="entry name" value="Subtilisin-like"/>
    <property type="match status" value="1"/>
</dbReference>
<evidence type="ECO:0000256" key="1">
    <source>
        <dbReference type="ARBA" id="ARBA00004613"/>
    </source>
</evidence>
<gene>
    <name evidence="14" type="ORF">Pyn_22578</name>
</gene>
<dbReference type="Pfam" id="PF17766">
    <property type="entry name" value="fn3_6"/>
    <property type="match status" value="1"/>
</dbReference>
<evidence type="ECO:0000313" key="14">
    <source>
        <dbReference type="EMBL" id="PQQ19647.1"/>
    </source>
</evidence>
<keyword evidence="6 9" id="KW-0378">Hydrolase</keyword>
<evidence type="ECO:0000256" key="7">
    <source>
        <dbReference type="ARBA" id="ARBA00022825"/>
    </source>
</evidence>
<dbReference type="STRING" id="2094558.A0A314ZN57"/>
<evidence type="ECO:0000256" key="10">
    <source>
        <dbReference type="SAM" id="SignalP"/>
    </source>
</evidence>
<evidence type="ECO:0000259" key="13">
    <source>
        <dbReference type="Pfam" id="PF17766"/>
    </source>
</evidence>
<dbReference type="InterPro" id="IPR034197">
    <property type="entry name" value="Peptidases_S8_3"/>
</dbReference>
<dbReference type="InterPro" id="IPR037045">
    <property type="entry name" value="S8pro/Inhibitor_I9_sf"/>
</dbReference>
<keyword evidence="5 10" id="KW-0732">Signal</keyword>
<comment type="caution">
    <text evidence="14">The sequence shown here is derived from an EMBL/GenBank/DDBJ whole genome shotgun (WGS) entry which is preliminary data.</text>
</comment>
<dbReference type="InterPro" id="IPR041469">
    <property type="entry name" value="Subtilisin-like_FN3"/>
</dbReference>
<dbReference type="GO" id="GO:0005576">
    <property type="term" value="C:extracellular region"/>
    <property type="evidence" value="ECO:0007669"/>
    <property type="project" value="UniProtKB-SubCell"/>
</dbReference>
<dbReference type="InterPro" id="IPR023828">
    <property type="entry name" value="Peptidase_S8_Ser-AS"/>
</dbReference>
<evidence type="ECO:0000256" key="4">
    <source>
        <dbReference type="ARBA" id="ARBA00022670"/>
    </source>
</evidence>
<feature type="domain" description="Inhibitor I9" evidence="12">
    <location>
        <begin position="35"/>
        <end position="112"/>
    </location>
</feature>
<dbReference type="EMBL" id="PJQY01000060">
    <property type="protein sequence ID" value="PQQ19647.1"/>
    <property type="molecule type" value="Genomic_DNA"/>
</dbReference>
<evidence type="ECO:0000256" key="2">
    <source>
        <dbReference type="ARBA" id="ARBA00011073"/>
    </source>
</evidence>
<protein>
    <submittedName>
        <fullName evidence="14">Subtilisin-like protease SBT4.3</fullName>
    </submittedName>
</protein>
<dbReference type="PROSITE" id="PS51892">
    <property type="entry name" value="SUBTILASE"/>
    <property type="match status" value="1"/>
</dbReference>
<dbReference type="InterPro" id="IPR010259">
    <property type="entry name" value="S8pro/Inhibitor_I9"/>
</dbReference>
<evidence type="ECO:0000256" key="9">
    <source>
        <dbReference type="PROSITE-ProRule" id="PRU01240"/>
    </source>
</evidence>
<dbReference type="Proteomes" id="UP000250321">
    <property type="component" value="Unassembled WGS sequence"/>
</dbReference>
<keyword evidence="7 9" id="KW-0720">Serine protease</keyword>
<dbReference type="CDD" id="cd04852">
    <property type="entry name" value="Peptidases_S8_3"/>
    <property type="match status" value="1"/>
</dbReference>
<dbReference type="InterPro" id="IPR036852">
    <property type="entry name" value="Peptidase_S8/S53_dom_sf"/>
</dbReference>
<feature type="signal peptide" evidence="10">
    <location>
        <begin position="1"/>
        <end position="19"/>
    </location>
</feature>
<feature type="active site" description="Charge relay system" evidence="8 9">
    <location>
        <position position="521"/>
    </location>
</feature>
<dbReference type="Gene3D" id="3.50.30.30">
    <property type="match status" value="1"/>
</dbReference>
<proteinExistence type="inferred from homology"/>
<reference evidence="14 15" key="1">
    <citation type="submission" date="2018-02" db="EMBL/GenBank/DDBJ databases">
        <title>Draft genome of wild Prunus yedoensis var. nudiflora.</title>
        <authorList>
            <person name="Baek S."/>
            <person name="Kim J.-H."/>
            <person name="Choi K."/>
            <person name="Kim G.-B."/>
            <person name="Cho A."/>
            <person name="Jang H."/>
            <person name="Shin C.-H."/>
            <person name="Yu H.-J."/>
            <person name="Mun J.-H."/>
        </authorList>
    </citation>
    <scope>NUCLEOTIDE SEQUENCE [LARGE SCALE GENOMIC DNA]</scope>
    <source>
        <strain evidence="15">cv. Jeju island</strain>
        <tissue evidence="14">Leaf</tissue>
    </source>
</reference>
<feature type="active site" description="Charge relay system" evidence="8 9">
    <location>
        <position position="198"/>
    </location>
</feature>
<evidence type="ECO:0000256" key="8">
    <source>
        <dbReference type="PIRSR" id="PIRSR615500-1"/>
    </source>
</evidence>
<dbReference type="GO" id="GO:0006508">
    <property type="term" value="P:proteolysis"/>
    <property type="evidence" value="ECO:0007669"/>
    <property type="project" value="UniProtKB-KW"/>
</dbReference>
<name>A0A314ZN57_PRUYE</name>
<accession>A0A314ZN57</accession>
<dbReference type="Pfam" id="PF00082">
    <property type="entry name" value="Peptidase_S8"/>
    <property type="match status" value="1"/>
</dbReference>
<dbReference type="InterPro" id="IPR015500">
    <property type="entry name" value="Peptidase_S8_subtilisin-rel"/>
</dbReference>
<organism evidence="14 15">
    <name type="scientific">Prunus yedoensis var. nudiflora</name>
    <dbReference type="NCBI Taxonomy" id="2094558"/>
    <lineage>
        <taxon>Eukaryota</taxon>
        <taxon>Viridiplantae</taxon>
        <taxon>Streptophyta</taxon>
        <taxon>Embryophyta</taxon>
        <taxon>Tracheophyta</taxon>
        <taxon>Spermatophyta</taxon>
        <taxon>Magnoliopsida</taxon>
        <taxon>eudicotyledons</taxon>
        <taxon>Gunneridae</taxon>
        <taxon>Pentapetalae</taxon>
        <taxon>rosids</taxon>
        <taxon>fabids</taxon>
        <taxon>Rosales</taxon>
        <taxon>Rosaceae</taxon>
        <taxon>Amygdaloideae</taxon>
        <taxon>Amygdaleae</taxon>
        <taxon>Prunus</taxon>
    </lineage>
</organism>
<dbReference type="PANTHER" id="PTHR10795">
    <property type="entry name" value="PROPROTEIN CONVERTASE SUBTILISIN/KEXIN"/>
    <property type="match status" value="1"/>
</dbReference>
<feature type="domain" description="Peptidase S8/S53" evidence="11">
    <location>
        <begin position="134"/>
        <end position="561"/>
    </location>
</feature>
<evidence type="ECO:0000256" key="6">
    <source>
        <dbReference type="ARBA" id="ARBA00022801"/>
    </source>
</evidence>
<evidence type="ECO:0000313" key="15">
    <source>
        <dbReference type="Proteomes" id="UP000250321"/>
    </source>
</evidence>
<feature type="domain" description="Subtilisin-like protease fibronectin type-III" evidence="13">
    <location>
        <begin position="627"/>
        <end position="727"/>
    </location>
</feature>
<dbReference type="Gene3D" id="3.30.70.80">
    <property type="entry name" value="Peptidase S8 propeptide/proteinase inhibitor I9"/>
    <property type="match status" value="1"/>
</dbReference>
<dbReference type="PROSITE" id="PS00138">
    <property type="entry name" value="SUBTILASE_SER"/>
    <property type="match status" value="1"/>
</dbReference>
<keyword evidence="3" id="KW-0964">Secreted</keyword>
<dbReference type="InterPro" id="IPR000209">
    <property type="entry name" value="Peptidase_S8/S53_dom"/>
</dbReference>
<feature type="chain" id="PRO_5016270213" evidence="10">
    <location>
        <begin position="20"/>
        <end position="732"/>
    </location>
</feature>
<evidence type="ECO:0000256" key="3">
    <source>
        <dbReference type="ARBA" id="ARBA00022525"/>
    </source>
</evidence>
<feature type="active site" description="Charge relay system" evidence="8 9">
    <location>
        <position position="142"/>
    </location>
</feature>
<comment type="subcellular location">
    <subcellularLocation>
        <location evidence="1">Secreted</location>
    </subcellularLocation>
</comment>
<dbReference type="OrthoDB" id="4803627at2759"/>
<dbReference type="AlphaFoldDB" id="A0A314ZN57"/>
<dbReference type="CDD" id="cd02120">
    <property type="entry name" value="PA_subtilisin_like"/>
    <property type="match status" value="1"/>
</dbReference>
<keyword evidence="4 9" id="KW-0645">Protease</keyword>
<dbReference type="Gene3D" id="3.40.50.200">
    <property type="entry name" value="Peptidase S8/S53 domain"/>
    <property type="match status" value="1"/>
</dbReference>
<dbReference type="InterPro" id="IPR045051">
    <property type="entry name" value="SBT"/>
</dbReference>
<dbReference type="Pfam" id="PF05922">
    <property type="entry name" value="Inhibitor_I9"/>
    <property type="match status" value="1"/>
</dbReference>
<dbReference type="PRINTS" id="PR00723">
    <property type="entry name" value="SUBTILISIN"/>
</dbReference>
<evidence type="ECO:0000256" key="5">
    <source>
        <dbReference type="ARBA" id="ARBA00022729"/>
    </source>
</evidence>
<evidence type="ECO:0000259" key="12">
    <source>
        <dbReference type="Pfam" id="PF05922"/>
    </source>
</evidence>
<evidence type="ECO:0000259" key="11">
    <source>
        <dbReference type="Pfam" id="PF00082"/>
    </source>
</evidence>
<keyword evidence="15" id="KW-1185">Reference proteome</keyword>
<comment type="similarity">
    <text evidence="2 9">Belongs to the peptidase S8 family.</text>
</comment>
<sequence>MAKHGALLYSYAFPILALATSLLCKAIDEEDRKVHIVYLGSLPSDELYSPLYHQLGILERVVQGSSAANVLVRSYGRSLNGFAAKLTNREKEKLANMKEVVSVFPSTTFQLHTTRSWDFMGFSESIPRSKTVESNVVMAVIDSGIWPESDSFTDDGFGPPPKTWKGACQGGQNFTCNNKIIGARFYTSEESARDEIGHGSHTASTAAGNAVKDVSFYGLARGTARGGVPAGRIAAYNVCTNQGCSSVDLLAAFDDCVDDGVSLITISIGRTVATSFETDPIAIGAFHAMKKGILTVQSAGNSGPGNGTVSSGAPWILTVAASSIDRKFITKAVLGNETNLVGISVNSFESNESSYPLIYGKNASKQCSEFLAGYCLEGCLDPDLVKEKIVLCDWSGGYVEADRAGAKGAILSNSRDDVASVVPLSATGLNNREYAVAKSYHNSTRNPRAKILKSEVIKDPAAPRVASFSSRGPNRIVPEILKPDITGPGIDIVAAYSPIASISASPYDKRRVKYNVLSGTSMSCPHAAGVAAYVKEFHLDWSPAAIKSAIMTTAWPMNDTSTSPGEFAYGSGHLNPVRAINPGLVYEASKEDYIKFLCMMLDVEKIRLISGDKSTCPTGSDKGSPKDLNYPSMAANVTSMKLFTINFHRRVKNVGLANSNYKALISTNSKVDIKVVPEVLSFKSLNEEKNFTVTVDGRDMPEGSHVSASLCWYDGSHNCIVRSPIVISSVSA</sequence>
<dbReference type="Gene3D" id="2.60.40.2310">
    <property type="match status" value="1"/>
</dbReference>
<dbReference type="GO" id="GO:0004252">
    <property type="term" value="F:serine-type endopeptidase activity"/>
    <property type="evidence" value="ECO:0007669"/>
    <property type="project" value="UniProtKB-UniRule"/>
</dbReference>